<evidence type="ECO:0000313" key="5">
    <source>
        <dbReference type="Proteomes" id="UP000321306"/>
    </source>
</evidence>
<evidence type="ECO:0000256" key="2">
    <source>
        <dbReference type="SAM" id="SignalP"/>
    </source>
</evidence>
<feature type="domain" description="Copper type II ascorbate-dependent monooxygenase C-terminal" evidence="3">
    <location>
        <begin position="324"/>
        <end position="419"/>
    </location>
</feature>
<dbReference type="Proteomes" id="UP000321306">
    <property type="component" value="Unassembled WGS sequence"/>
</dbReference>
<keyword evidence="2" id="KW-0732">Signal</keyword>
<dbReference type="PANTHER" id="PTHR10157">
    <property type="entry name" value="DOPAMINE BETA HYDROXYLASE RELATED"/>
    <property type="match status" value="1"/>
</dbReference>
<dbReference type="RefSeq" id="WP_146885405.1">
    <property type="nucleotide sequence ID" value="NZ_BJXB01000012.1"/>
</dbReference>
<dbReference type="OrthoDB" id="9786191at2"/>
<dbReference type="Gene3D" id="2.60.120.230">
    <property type="match status" value="1"/>
</dbReference>
<dbReference type="GO" id="GO:0004500">
    <property type="term" value="F:dopamine beta-monooxygenase activity"/>
    <property type="evidence" value="ECO:0007669"/>
    <property type="project" value="InterPro"/>
</dbReference>
<feature type="chain" id="PRO_5022057491" description="Copper type II ascorbate-dependent monooxygenase C-terminal domain-containing protein" evidence="2">
    <location>
        <begin position="19"/>
        <end position="428"/>
    </location>
</feature>
<dbReference type="InterPro" id="IPR008977">
    <property type="entry name" value="PHM/PNGase_F_dom_sf"/>
</dbReference>
<keyword evidence="1" id="KW-1015">Disulfide bond</keyword>
<gene>
    <name evidence="4" type="ORF">DC3_29170</name>
</gene>
<dbReference type="GO" id="GO:0005507">
    <property type="term" value="F:copper ion binding"/>
    <property type="evidence" value="ECO:0007669"/>
    <property type="project" value="InterPro"/>
</dbReference>
<evidence type="ECO:0000256" key="1">
    <source>
        <dbReference type="ARBA" id="ARBA00023157"/>
    </source>
</evidence>
<proteinExistence type="predicted"/>
<dbReference type="Gene3D" id="2.60.120.310">
    <property type="entry name" value="Copper type II, ascorbate-dependent monooxygenase, N-terminal domain"/>
    <property type="match status" value="1"/>
</dbReference>
<name>A0A511N366_DEIC1</name>
<dbReference type="Pfam" id="PF03712">
    <property type="entry name" value="Cu2_monoox_C"/>
    <property type="match status" value="1"/>
</dbReference>
<comment type="caution">
    <text evidence="4">The sequence shown here is derived from an EMBL/GenBank/DDBJ whole genome shotgun (WGS) entry which is preliminary data.</text>
</comment>
<dbReference type="SUPFAM" id="SSF49742">
    <property type="entry name" value="PHM/PNGase F"/>
    <property type="match status" value="3"/>
</dbReference>
<dbReference type="InterPro" id="IPR024548">
    <property type="entry name" value="Cu2_monoox_C"/>
</dbReference>
<accession>A0A511N366</accession>
<reference evidence="4 5" key="1">
    <citation type="submission" date="2019-07" db="EMBL/GenBank/DDBJ databases">
        <title>Whole genome shotgun sequence of Deinococcus cellulosilyticus NBRC 106333.</title>
        <authorList>
            <person name="Hosoyama A."/>
            <person name="Uohara A."/>
            <person name="Ohji S."/>
            <person name="Ichikawa N."/>
        </authorList>
    </citation>
    <scope>NUCLEOTIDE SEQUENCE [LARGE SCALE GENOMIC DNA]</scope>
    <source>
        <strain evidence="4 5">NBRC 106333</strain>
    </source>
</reference>
<evidence type="ECO:0000259" key="3">
    <source>
        <dbReference type="Pfam" id="PF03712"/>
    </source>
</evidence>
<feature type="signal peptide" evidence="2">
    <location>
        <begin position="1"/>
        <end position="18"/>
    </location>
</feature>
<dbReference type="InterPro" id="IPR036939">
    <property type="entry name" value="Cu2_ascorb_mOase_N_sf"/>
</dbReference>
<evidence type="ECO:0000313" key="4">
    <source>
        <dbReference type="EMBL" id="GEM47282.1"/>
    </source>
</evidence>
<dbReference type="AlphaFoldDB" id="A0A511N366"/>
<sequence>MKRLCFVLGILMSGMVLAQHAHSAAAPSGFHPDLDLKMAHPYTPDSAYTDDYRCFVLDPGLTTDRYITGYQVVPGNLQEVHHVILSMVPKEQRDQVLAKDGQDGRPGWTCFGGAGVGTGGAKGAAVLLGLRDSGVDLNLAFRAFRTGNGDPLNTLQTYQQLGGNPMQLLQAMKSTGMTPEGLKNSSPAQQLGSMGLGSWTPGSQATLFPEGSGRRFPAGSLVVMQVHYNTHMGLEPDQSTLKLQLAPEGSTLDPLKGMVMAAPVEIPCMGDAQTPLCSRDQAIEASKKLDGPVAEARPVGLLAVCGKTLEDYRDKDPRQATSSCDYPVQQDALAVGAILHMHTLGARASLVLNPDTPHEMTLLEIPHWDFHWQGDYWYQNPIPLKKGDTVRIECVWDASRAQNPKYVVWGEGTEDEMCLGSLTLRSTQ</sequence>
<organism evidence="4 5">
    <name type="scientific">Deinococcus cellulosilyticus (strain DSM 18568 / NBRC 106333 / KACC 11606 / 5516J-15)</name>
    <dbReference type="NCBI Taxonomy" id="1223518"/>
    <lineage>
        <taxon>Bacteria</taxon>
        <taxon>Thermotogati</taxon>
        <taxon>Deinococcota</taxon>
        <taxon>Deinococci</taxon>
        <taxon>Deinococcales</taxon>
        <taxon>Deinococcaceae</taxon>
        <taxon>Deinococcus</taxon>
    </lineage>
</organism>
<dbReference type="EMBL" id="BJXB01000012">
    <property type="protein sequence ID" value="GEM47282.1"/>
    <property type="molecule type" value="Genomic_DNA"/>
</dbReference>
<dbReference type="InterPro" id="IPR014784">
    <property type="entry name" value="Cu2_ascorb_mOase-like_C"/>
</dbReference>
<dbReference type="InterPro" id="IPR000945">
    <property type="entry name" value="DBH-like"/>
</dbReference>
<keyword evidence="5" id="KW-1185">Reference proteome</keyword>
<dbReference type="PANTHER" id="PTHR10157:SF23">
    <property type="entry name" value="MOXD1 HOMOLOG 1"/>
    <property type="match status" value="1"/>
</dbReference>
<protein>
    <recommendedName>
        <fullName evidence="3">Copper type II ascorbate-dependent monooxygenase C-terminal domain-containing protein</fullName>
    </recommendedName>
</protein>